<organism evidence="2 3">
    <name type="scientific">Immersiella caudata</name>
    <dbReference type="NCBI Taxonomy" id="314043"/>
    <lineage>
        <taxon>Eukaryota</taxon>
        <taxon>Fungi</taxon>
        <taxon>Dikarya</taxon>
        <taxon>Ascomycota</taxon>
        <taxon>Pezizomycotina</taxon>
        <taxon>Sordariomycetes</taxon>
        <taxon>Sordariomycetidae</taxon>
        <taxon>Sordariales</taxon>
        <taxon>Lasiosphaeriaceae</taxon>
        <taxon>Immersiella</taxon>
    </lineage>
</organism>
<evidence type="ECO:0000256" key="1">
    <source>
        <dbReference type="SAM" id="MobiDB-lite"/>
    </source>
</evidence>
<feature type="compositionally biased region" description="Polar residues" evidence="1">
    <location>
        <begin position="1008"/>
        <end position="1041"/>
    </location>
</feature>
<reference evidence="2" key="1">
    <citation type="submission" date="2023-06" db="EMBL/GenBank/DDBJ databases">
        <title>Genome-scale phylogeny and comparative genomics of the fungal order Sordariales.</title>
        <authorList>
            <consortium name="Lawrence Berkeley National Laboratory"/>
            <person name="Hensen N."/>
            <person name="Bonometti L."/>
            <person name="Westerberg I."/>
            <person name="Brannstrom I.O."/>
            <person name="Guillou S."/>
            <person name="Cros-Aarteil S."/>
            <person name="Calhoun S."/>
            <person name="Haridas S."/>
            <person name="Kuo A."/>
            <person name="Mondo S."/>
            <person name="Pangilinan J."/>
            <person name="Riley R."/>
            <person name="Labutti K."/>
            <person name="Andreopoulos B."/>
            <person name="Lipzen A."/>
            <person name="Chen C."/>
            <person name="Yanf M."/>
            <person name="Daum C."/>
            <person name="Ng V."/>
            <person name="Clum A."/>
            <person name="Steindorff A."/>
            <person name="Ohm R."/>
            <person name="Martin F."/>
            <person name="Silar P."/>
            <person name="Natvig D."/>
            <person name="Lalanne C."/>
            <person name="Gautier V."/>
            <person name="Ament-Velasquez S.L."/>
            <person name="Kruys A."/>
            <person name="Hutchinson M.I."/>
            <person name="Powell A.J."/>
            <person name="Barry K."/>
            <person name="Miller A.N."/>
            <person name="Grigoriev I.V."/>
            <person name="Debuchy R."/>
            <person name="Gladieux P."/>
            <person name="Thoren M.H."/>
            <person name="Johannesson H."/>
        </authorList>
    </citation>
    <scope>NUCLEOTIDE SEQUENCE</scope>
    <source>
        <strain evidence="2">CBS 606.72</strain>
    </source>
</reference>
<evidence type="ECO:0000313" key="2">
    <source>
        <dbReference type="EMBL" id="KAK0620692.1"/>
    </source>
</evidence>
<feature type="region of interest" description="Disordered" evidence="1">
    <location>
        <begin position="990"/>
        <end position="1041"/>
    </location>
</feature>
<dbReference type="AlphaFoldDB" id="A0AA40C0M3"/>
<dbReference type="EMBL" id="JAULSU010000004">
    <property type="protein sequence ID" value="KAK0620692.1"/>
    <property type="molecule type" value="Genomic_DNA"/>
</dbReference>
<keyword evidence="3" id="KW-1185">Reference proteome</keyword>
<name>A0AA40C0M3_9PEZI</name>
<evidence type="ECO:0000313" key="3">
    <source>
        <dbReference type="Proteomes" id="UP001175000"/>
    </source>
</evidence>
<proteinExistence type="predicted"/>
<comment type="caution">
    <text evidence="2">The sequence shown here is derived from an EMBL/GenBank/DDBJ whole genome shotgun (WGS) entry which is preliminary data.</text>
</comment>
<protein>
    <submittedName>
        <fullName evidence="2">Uncharacterized protein</fullName>
    </submittedName>
</protein>
<feature type="region of interest" description="Disordered" evidence="1">
    <location>
        <begin position="1056"/>
        <end position="1094"/>
    </location>
</feature>
<accession>A0AA40C0M3</accession>
<feature type="compositionally biased region" description="Gly residues" evidence="1">
    <location>
        <begin position="1058"/>
        <end position="1074"/>
    </location>
</feature>
<sequence>MFPASPSNPGFEIADPEVWSALPDAFEPDEQWPFPGGPGAGSYNSPHHIHGNGKHVETRVLPSIDDSGYGSLAPKSVAAGKLNAVLGQAETTATTSALGAREENYETGTVFSDAESLLQRPDIDMYISSFAKELGSCIPPEFGTRNAGNVSSILDGFLKEFAVRLGQEDAPLPQRQLMYLVYKFKSDIVERLLLMLDAQNDWDTDSLNTESCEVGRVARDVSPGMSLAEKLSMMWDKDSADVESEDTQPAHTDALDDLDDNVFGLDDDIHVLAEYREMLHEASAYKWLQSAIRAKSKLQAAEPEDPATHRSIGGQIIKANAAGSLVKFSRKRTQQLCMNFIIDWDPVYGNNLSATTCEEYLKQAWPETGSELLSLLQEAADGRPAEAVFSDTTRLTATFRNRKLYLNAVGNVFSVAEVAEQISWIAAALRCSPSDEEAAYITPHIAELRIENEPGANHLSTIGNCKIGFDTDVIHDNQLAMAGKSRDIFTFIKGFAAMLAAIRIIGDIVLWQLCYNPEGEYISYEDERVQRPSDAKILSIDALQKSRHIFGWGDNVKNYAGAPDANYEIERSELPSPGSSCVLEKVTVSGSATPFITPGASFLIGVKDKPLHLGFGRDNYVGTLMNLKQRHFVFYDSEEKRGWLVDGASTVLHLLRAYLKFCTDDDCLGSVIMYSDGDIEEARRCTAYTGAKSAFEVLTNPINQSIALCAKQPTASEEHTARLGKKLDTNETTLKKTSSNFTLKDRVDEICQVLLQITAYHDDVGTQAGFGFRIRSSPRHHVEGFEFKDIATRTDTLWPKVAKIQAGSVGWVHLIRSLRAVTLFGDGFGDLFRPVWSKNQTQACCSPTSLVPTGKDFLAVYGADLNNMLTAKAKRRNPWRLAENVYWHSPNGEAFESCACRSTNRVEEAATRTTAKKGRGLRGFLGFDHEHYADQSRPNSPANRAQVLLPTTFPQLYGRGLRSPAKVEPRGAVIFGHSWKFPLRWSLTKDIPPEEGEPDPPSIDEVSNLVSDSGLGTSIGSSPSGDRQTPTSTPPHSLYSLGSNVGFLHQGNFSTSWGGNGAGSSEGSGEGSEGGRTAVHGSNSSKKRALDMLEPEELGAAEKIYIKSVST</sequence>
<dbReference type="Proteomes" id="UP001175000">
    <property type="component" value="Unassembled WGS sequence"/>
</dbReference>
<gene>
    <name evidence="2" type="ORF">B0T14DRAFT_567422</name>
</gene>